<dbReference type="Pfam" id="PF00248">
    <property type="entry name" value="Aldo_ket_red"/>
    <property type="match status" value="1"/>
</dbReference>
<dbReference type="PANTHER" id="PTHR43625:SF88">
    <property type="entry name" value="OS07G0143000 PROTEIN"/>
    <property type="match status" value="1"/>
</dbReference>
<evidence type="ECO:0000259" key="3">
    <source>
        <dbReference type="Pfam" id="PF00248"/>
    </source>
</evidence>
<dbReference type="InterPro" id="IPR023210">
    <property type="entry name" value="NADP_OxRdtase_dom"/>
</dbReference>
<evidence type="ECO:0000313" key="5">
    <source>
        <dbReference type="Proteomes" id="UP000436088"/>
    </source>
</evidence>
<dbReference type="SUPFAM" id="SSF51430">
    <property type="entry name" value="NAD(P)-linked oxidoreductase"/>
    <property type="match status" value="1"/>
</dbReference>
<dbReference type="AlphaFoldDB" id="A0A6A2ZIX7"/>
<protein>
    <submittedName>
        <fullName evidence="4">Reticulon family protein</fullName>
    </submittedName>
</protein>
<evidence type="ECO:0000256" key="1">
    <source>
        <dbReference type="ARBA" id="ARBA00022857"/>
    </source>
</evidence>
<dbReference type="InterPro" id="IPR050791">
    <property type="entry name" value="Aldo-Keto_reductase"/>
</dbReference>
<accession>A0A6A2ZIX7</accession>
<keyword evidence="2" id="KW-0560">Oxidoreductase</keyword>
<name>A0A6A2ZIX7_HIBSY</name>
<dbReference type="Gene3D" id="3.20.20.100">
    <property type="entry name" value="NADP-dependent oxidoreductase domain"/>
    <property type="match status" value="1"/>
</dbReference>
<keyword evidence="1" id="KW-0521">NADP</keyword>
<sequence>MAVNVSSACFSVVSYKKVKRIKGVASEDFAALRTEEEKVKIGGSELRVTRLGIGAWSWGDTTYWNSSGWDDRKLKAAKAAFDASVDQNPPTGPRARIYTSEFLTKLQPLLNGINEIGENYGKTPTQVVLNWLIAQENVVPIPGAKTAEQAEEFSGALGWRLSNDEVDELRSLASKIGPVPSSPVENL</sequence>
<dbReference type="InterPro" id="IPR036812">
    <property type="entry name" value="NAD(P)_OxRdtase_dom_sf"/>
</dbReference>
<evidence type="ECO:0000256" key="2">
    <source>
        <dbReference type="ARBA" id="ARBA00023002"/>
    </source>
</evidence>
<dbReference type="Proteomes" id="UP000436088">
    <property type="component" value="Unassembled WGS sequence"/>
</dbReference>
<gene>
    <name evidence="4" type="ORF">F3Y22_tig00110889pilonHSYRG00140</name>
</gene>
<feature type="domain" description="NADP-dependent oxidoreductase" evidence="3">
    <location>
        <begin position="89"/>
        <end position="172"/>
    </location>
</feature>
<dbReference type="EMBL" id="VEPZ02001148">
    <property type="protein sequence ID" value="KAE8691580.1"/>
    <property type="molecule type" value="Genomic_DNA"/>
</dbReference>
<proteinExistence type="predicted"/>
<organism evidence="4 5">
    <name type="scientific">Hibiscus syriacus</name>
    <name type="common">Rose of Sharon</name>
    <dbReference type="NCBI Taxonomy" id="106335"/>
    <lineage>
        <taxon>Eukaryota</taxon>
        <taxon>Viridiplantae</taxon>
        <taxon>Streptophyta</taxon>
        <taxon>Embryophyta</taxon>
        <taxon>Tracheophyta</taxon>
        <taxon>Spermatophyta</taxon>
        <taxon>Magnoliopsida</taxon>
        <taxon>eudicotyledons</taxon>
        <taxon>Gunneridae</taxon>
        <taxon>Pentapetalae</taxon>
        <taxon>rosids</taxon>
        <taxon>malvids</taxon>
        <taxon>Malvales</taxon>
        <taxon>Malvaceae</taxon>
        <taxon>Malvoideae</taxon>
        <taxon>Hibiscus</taxon>
    </lineage>
</organism>
<comment type="caution">
    <text evidence="4">The sequence shown here is derived from an EMBL/GenBank/DDBJ whole genome shotgun (WGS) entry which is preliminary data.</text>
</comment>
<evidence type="ECO:0000313" key="4">
    <source>
        <dbReference type="EMBL" id="KAE8691580.1"/>
    </source>
</evidence>
<keyword evidence="5" id="KW-1185">Reference proteome</keyword>
<dbReference type="GO" id="GO:0005737">
    <property type="term" value="C:cytoplasm"/>
    <property type="evidence" value="ECO:0007669"/>
    <property type="project" value="TreeGrafter"/>
</dbReference>
<reference evidence="4" key="1">
    <citation type="submission" date="2019-09" db="EMBL/GenBank/DDBJ databases">
        <title>Draft genome information of white flower Hibiscus syriacus.</title>
        <authorList>
            <person name="Kim Y.-M."/>
        </authorList>
    </citation>
    <scope>NUCLEOTIDE SEQUENCE [LARGE SCALE GENOMIC DNA]</scope>
    <source>
        <strain evidence="4">YM2019G1</strain>
    </source>
</reference>
<dbReference type="PANTHER" id="PTHR43625">
    <property type="entry name" value="AFLATOXIN B1 ALDEHYDE REDUCTASE"/>
    <property type="match status" value="1"/>
</dbReference>
<dbReference type="GO" id="GO:0016491">
    <property type="term" value="F:oxidoreductase activity"/>
    <property type="evidence" value="ECO:0007669"/>
    <property type="project" value="UniProtKB-KW"/>
</dbReference>